<reference evidence="2 3" key="1">
    <citation type="journal article" date="2013" name="BMC Genomics">
        <title>High quality de novo sequencing and assembly of the Saccharomyces arboricolus genome.</title>
        <authorList>
            <person name="Liti G."/>
            <person name="Nguyen Ba A.N."/>
            <person name="Blythe M."/>
            <person name="Mueller C.A."/>
            <person name="Bergstroem A."/>
            <person name="Cubillos F.A."/>
            <person name="Dafhnis-Calas F."/>
            <person name="Khoshraftar S."/>
            <person name="Malla S."/>
            <person name="Mehta N."/>
            <person name="Siow C.C."/>
            <person name="Warringer J."/>
            <person name="Moses A.M."/>
            <person name="Louis E.J."/>
            <person name="Nieduszynski C.A."/>
        </authorList>
    </citation>
    <scope>NUCLEOTIDE SEQUENCE [LARGE SCALE GENOMIC DNA]</scope>
    <source>
        <strain evidence="3">H-6 / AS 2.3317 / CBS 10644</strain>
    </source>
</reference>
<dbReference type="OrthoDB" id="4038302at2759"/>
<evidence type="ECO:0000313" key="3">
    <source>
        <dbReference type="Proteomes" id="UP000006968"/>
    </source>
</evidence>
<feature type="compositionally biased region" description="Basic and acidic residues" evidence="1">
    <location>
        <begin position="29"/>
        <end position="45"/>
    </location>
</feature>
<feature type="region of interest" description="Disordered" evidence="1">
    <location>
        <begin position="1"/>
        <end position="78"/>
    </location>
</feature>
<evidence type="ECO:0000313" key="2">
    <source>
        <dbReference type="EMBL" id="EJS42164.1"/>
    </source>
</evidence>
<dbReference type="Proteomes" id="UP000006968">
    <property type="component" value="Chromosome XIII"/>
</dbReference>
<evidence type="ECO:0000256" key="1">
    <source>
        <dbReference type="SAM" id="MobiDB-lite"/>
    </source>
</evidence>
<accession>J8Q3K1</accession>
<gene>
    <name evidence="2" type="ORF">SU7_2772</name>
</gene>
<dbReference type="EMBL" id="ALIE01000159">
    <property type="protein sequence ID" value="EJS42164.1"/>
    <property type="molecule type" value="Genomic_DNA"/>
</dbReference>
<comment type="caution">
    <text evidence="2">The sequence shown here is derived from an EMBL/GenBank/DDBJ whole genome shotgun (WGS) entry which is preliminary data.</text>
</comment>
<keyword evidence="3" id="KW-1185">Reference proteome</keyword>
<proteinExistence type="predicted"/>
<feature type="compositionally biased region" description="Basic and acidic residues" evidence="1">
    <location>
        <begin position="1"/>
        <end position="17"/>
    </location>
</feature>
<dbReference type="AlphaFoldDB" id="J8Q3K1"/>
<name>J8Q3K1_SACAR</name>
<protein>
    <submittedName>
        <fullName evidence="2">YDR461C-A</fullName>
    </submittedName>
</protein>
<dbReference type="HOGENOM" id="CLU_2623378_0_0_1"/>
<organism evidence="2 3">
    <name type="scientific">Saccharomyces arboricola (strain H-6 / AS 2.3317 / CBS 10644)</name>
    <name type="common">Yeast</name>
    <dbReference type="NCBI Taxonomy" id="1160507"/>
    <lineage>
        <taxon>Eukaryota</taxon>
        <taxon>Fungi</taxon>
        <taxon>Dikarya</taxon>
        <taxon>Ascomycota</taxon>
        <taxon>Saccharomycotina</taxon>
        <taxon>Saccharomycetes</taxon>
        <taxon>Saccharomycetales</taxon>
        <taxon>Saccharomycetaceae</taxon>
        <taxon>Saccharomyces</taxon>
    </lineage>
</organism>
<sequence length="78" mass="8781">MNGSKGDKNKQTYEDRAAPLPVDPPSYEETMKHDKDEGDKTDPAVHQDSFARPVYTHQPHPRSHKGYPGAQTLTYASR</sequence>